<dbReference type="InterPro" id="IPR050090">
    <property type="entry name" value="Tyrosine_recombinase_XerCD"/>
</dbReference>
<protein>
    <submittedName>
        <fullName evidence="8">Site-specific recombinase XerD</fullName>
    </submittedName>
</protein>
<accession>A0ABY1P5L9</accession>
<comment type="caution">
    <text evidence="8">The sequence shown here is derived from an EMBL/GenBank/DDBJ whole genome shotgun (WGS) entry which is preliminary data.</text>
</comment>
<dbReference type="PANTHER" id="PTHR30349">
    <property type="entry name" value="PHAGE INTEGRASE-RELATED"/>
    <property type="match status" value="1"/>
</dbReference>
<evidence type="ECO:0000259" key="7">
    <source>
        <dbReference type="PROSITE" id="PS51900"/>
    </source>
</evidence>
<dbReference type="PROSITE" id="PS51900">
    <property type="entry name" value="CB"/>
    <property type="match status" value="1"/>
</dbReference>
<dbReference type="PANTHER" id="PTHR30349:SF64">
    <property type="entry name" value="PROPHAGE INTEGRASE INTD-RELATED"/>
    <property type="match status" value="1"/>
</dbReference>
<dbReference type="InterPro" id="IPR010998">
    <property type="entry name" value="Integrase_recombinase_N"/>
</dbReference>
<name>A0ABY1P5L9_9BACT</name>
<evidence type="ECO:0000256" key="3">
    <source>
        <dbReference type="ARBA" id="ARBA00023125"/>
    </source>
</evidence>
<gene>
    <name evidence="8" type="ORF">SAMN06265367_1053</name>
</gene>
<comment type="similarity">
    <text evidence="1">Belongs to the 'phage' integrase family.</text>
</comment>
<dbReference type="Pfam" id="PF00589">
    <property type="entry name" value="Phage_integrase"/>
    <property type="match status" value="1"/>
</dbReference>
<dbReference type="InterPro" id="IPR004107">
    <property type="entry name" value="Integrase_SAM-like_N"/>
</dbReference>
<dbReference type="RefSeq" id="WP_283413468.1">
    <property type="nucleotide sequence ID" value="NZ_FXUA01000005.1"/>
</dbReference>
<feature type="domain" description="Core-binding (CB)" evidence="7">
    <location>
        <begin position="153"/>
        <end position="236"/>
    </location>
</feature>
<dbReference type="EMBL" id="FXUA01000005">
    <property type="protein sequence ID" value="SMP26908.1"/>
    <property type="molecule type" value="Genomic_DNA"/>
</dbReference>
<reference evidence="8 9" key="1">
    <citation type="submission" date="2017-05" db="EMBL/GenBank/DDBJ databases">
        <authorList>
            <person name="Varghese N."/>
            <person name="Submissions S."/>
        </authorList>
    </citation>
    <scope>NUCLEOTIDE SEQUENCE [LARGE SCALE GENOMIC DNA]</scope>
    <source>
        <strain evidence="8 9">DSM 15360</strain>
    </source>
</reference>
<dbReference type="PROSITE" id="PS51898">
    <property type="entry name" value="TYR_RECOMBINASE"/>
    <property type="match status" value="1"/>
</dbReference>
<proteinExistence type="inferred from homology"/>
<evidence type="ECO:0000256" key="2">
    <source>
        <dbReference type="ARBA" id="ARBA00022908"/>
    </source>
</evidence>
<keyword evidence="9" id="KW-1185">Reference proteome</keyword>
<evidence type="ECO:0000256" key="1">
    <source>
        <dbReference type="ARBA" id="ARBA00008857"/>
    </source>
</evidence>
<keyword evidence="4" id="KW-0233">DNA recombination</keyword>
<evidence type="ECO:0000313" key="8">
    <source>
        <dbReference type="EMBL" id="SMP26908.1"/>
    </source>
</evidence>
<dbReference type="Gene3D" id="1.10.150.130">
    <property type="match status" value="1"/>
</dbReference>
<dbReference type="InterPro" id="IPR011010">
    <property type="entry name" value="DNA_brk_join_enz"/>
</dbReference>
<dbReference type="Gene3D" id="1.10.443.10">
    <property type="entry name" value="Intergrase catalytic core"/>
    <property type="match status" value="1"/>
</dbReference>
<keyword evidence="2" id="KW-0229">DNA integration</keyword>
<feature type="domain" description="Tyr recombinase" evidence="6">
    <location>
        <begin position="253"/>
        <end position="430"/>
    </location>
</feature>
<dbReference type="InterPro" id="IPR044068">
    <property type="entry name" value="CB"/>
</dbReference>
<keyword evidence="3 5" id="KW-0238">DNA-binding</keyword>
<evidence type="ECO:0000313" key="9">
    <source>
        <dbReference type="Proteomes" id="UP001157915"/>
    </source>
</evidence>
<dbReference type="Proteomes" id="UP001157915">
    <property type="component" value="Unassembled WGS sequence"/>
</dbReference>
<evidence type="ECO:0000256" key="4">
    <source>
        <dbReference type="ARBA" id="ARBA00023172"/>
    </source>
</evidence>
<dbReference type="InterPro" id="IPR002104">
    <property type="entry name" value="Integrase_catalytic"/>
</dbReference>
<sequence>MPKNDTDIHFVKGITYARWNQNQFVWEVPHYPGNLEKLKAYFGDRITLIEKDEVINLNHVAKPTIEKDEILIIQTQKNRLKLLFAYVPELIKHIKTIPYSIWDTKNKWWTIPYSEQFLGEISQVAKRLGLKITFEKEPPKKQGINKLKPKEAAYYKTCPDTYLNKLQELRYSENTVKSYVPLFEEFINHFPKEDLDSLNDRHVMEFSRFLVTERKVSTSYQNQAINAIKFYFEKVLGGKRKLYFVERPRQEQTLPTVCSEEEIKQILSGIQNIKHKAILSTIYSAGLRISELINLPINAIDSDRMQIYVENAKGNKDRYTILSKKLLELLRGYFKKERPHYWLFEGAGSTKEKPVQYTSRSIQQILKKALSKTKITKHVTVHTLRHSFATHLLENGTDLRYIQSLLGHSNSKATEVYTHITTKGFSQIISPLDKLDI</sequence>
<evidence type="ECO:0000259" key="6">
    <source>
        <dbReference type="PROSITE" id="PS51898"/>
    </source>
</evidence>
<dbReference type="Pfam" id="PF13495">
    <property type="entry name" value="Phage_int_SAM_4"/>
    <property type="match status" value="1"/>
</dbReference>
<dbReference type="InterPro" id="IPR013762">
    <property type="entry name" value="Integrase-like_cat_sf"/>
</dbReference>
<organism evidence="8 9">
    <name type="scientific">Algoriphagus winogradskyi</name>
    <dbReference type="NCBI Taxonomy" id="237017"/>
    <lineage>
        <taxon>Bacteria</taxon>
        <taxon>Pseudomonadati</taxon>
        <taxon>Bacteroidota</taxon>
        <taxon>Cytophagia</taxon>
        <taxon>Cytophagales</taxon>
        <taxon>Cyclobacteriaceae</taxon>
        <taxon>Algoriphagus</taxon>
    </lineage>
</organism>
<dbReference type="SUPFAM" id="SSF56349">
    <property type="entry name" value="DNA breaking-rejoining enzymes"/>
    <property type="match status" value="1"/>
</dbReference>
<evidence type="ECO:0000256" key="5">
    <source>
        <dbReference type="PROSITE-ProRule" id="PRU01248"/>
    </source>
</evidence>